<dbReference type="CDD" id="cd16441">
    <property type="entry name" value="beta_Kdo_transferase_KpsS"/>
    <property type="match status" value="1"/>
</dbReference>
<name>A3N2Z4_ACTP2</name>
<gene>
    <name evidence="1" type="primary">hcsB</name>
    <name evidence="1" type="ordered locus">APL_1696</name>
</gene>
<protein>
    <submittedName>
        <fullName evidence="1">Capsule polysaccharide modification protein HcsB</fullName>
    </submittedName>
</protein>
<dbReference type="KEGG" id="apl:APL_1696"/>
<dbReference type="eggNOG" id="COG3562">
    <property type="taxonomic scope" value="Bacteria"/>
</dbReference>
<accession>A3N2Z4</accession>
<reference evidence="1 2" key="1">
    <citation type="journal article" date="2008" name="J. Bacteriol.">
        <title>The complete genome sequence of Actinobacillus pleuropneumoniae L20 (serotype 5b).</title>
        <authorList>
            <person name="Foote S.J."/>
            <person name="Bosse J.T."/>
            <person name="Bouevitch A.B."/>
            <person name="Langford P.R."/>
            <person name="Young N.M."/>
            <person name="Nash J.H."/>
        </authorList>
    </citation>
    <scope>NUCLEOTIDE SEQUENCE [LARGE SCALE GENOMIC DNA]</scope>
    <source>
        <strain evidence="1 2">L20</strain>
    </source>
</reference>
<evidence type="ECO:0000313" key="2">
    <source>
        <dbReference type="Proteomes" id="UP000001432"/>
    </source>
</evidence>
<dbReference type="InterPro" id="IPR007833">
    <property type="entry name" value="Capsule_polysaccharide_synth"/>
</dbReference>
<proteinExistence type="predicted"/>
<dbReference type="RefSeq" id="WP_011848637.1">
    <property type="nucleotide sequence ID" value="NC_009053.1"/>
</dbReference>
<dbReference type="GO" id="GO:0000271">
    <property type="term" value="P:polysaccharide biosynthetic process"/>
    <property type="evidence" value="ECO:0007669"/>
    <property type="project" value="InterPro"/>
</dbReference>
<sequence length="438" mass="51529">MISHYLDDLIENSDRILLLQGPIGSFFTDLSEWLRTQNKTVFKINLNAGDEYFYPNSVLNTFAYRDSLENFHHYLVSFCQTHHIDQVICFGDNRKYHKIAKKVCQSLSVGFWAFEEGYFRPNYVTFEKSGVNAYSPIPCDATYFSQFENLPEPAKPQHVAKGFCPMAKLAIQYYVSAYYRRHHYSKYRHHRLLNVLYYVKLWSISGVKRLHYYLYDWNFAKRVEKGEFGDFFILPLQVYDDSQILVHSDYSSVEAILREVLLSFATKAPKHLRLIVKHHPMDRGFIDYGKVIDEYLEQYPELKKRIYYIHDVPMPVFLRHGKGMVTLNSTSGISALLHNMPVKTLGRANYDFAGLTYQGSLDDFWSNSEKPDDGLFNAYRKFHLHKTHINGSFYNKVILRYPYNQSYTLTQQPVIFCKIFTKNNRFSNLFSKRSLLNA</sequence>
<dbReference type="GO" id="GO:0015774">
    <property type="term" value="P:polysaccharide transport"/>
    <property type="evidence" value="ECO:0007669"/>
    <property type="project" value="InterPro"/>
</dbReference>
<organism evidence="1 2">
    <name type="scientific">Actinobacillus pleuropneumoniae serotype 5b (strain L20)</name>
    <dbReference type="NCBI Taxonomy" id="416269"/>
    <lineage>
        <taxon>Bacteria</taxon>
        <taxon>Pseudomonadati</taxon>
        <taxon>Pseudomonadota</taxon>
        <taxon>Gammaproteobacteria</taxon>
        <taxon>Pasteurellales</taxon>
        <taxon>Pasteurellaceae</taxon>
        <taxon>Actinobacillus</taxon>
    </lineage>
</organism>
<dbReference type="Proteomes" id="UP000001432">
    <property type="component" value="Chromosome"/>
</dbReference>
<dbReference type="EnsemblBacteria" id="ABN74780">
    <property type="protein sequence ID" value="ABN74780"/>
    <property type="gene ID" value="APL_1696"/>
</dbReference>
<dbReference type="AlphaFoldDB" id="A3N2Z4"/>
<dbReference type="Pfam" id="PF05159">
    <property type="entry name" value="Capsule_synth"/>
    <property type="match status" value="1"/>
</dbReference>
<dbReference type="EMBL" id="CP000569">
    <property type="protein sequence ID" value="ABN74780.1"/>
    <property type="molecule type" value="Genomic_DNA"/>
</dbReference>
<evidence type="ECO:0000313" key="1">
    <source>
        <dbReference type="EMBL" id="ABN74780.1"/>
    </source>
</evidence>
<dbReference type="HOGENOM" id="CLU_040135_1_0_6"/>
<dbReference type="STRING" id="416269.APL_1696"/>